<dbReference type="Pfam" id="PF13202">
    <property type="entry name" value="EF-hand_5"/>
    <property type="match status" value="1"/>
</dbReference>
<dbReference type="PROSITE" id="PS50222">
    <property type="entry name" value="EF_HAND_2"/>
    <property type="match status" value="18"/>
</dbReference>
<feature type="region of interest" description="Disordered" evidence="2">
    <location>
        <begin position="273"/>
        <end position="294"/>
    </location>
</feature>
<feature type="region of interest" description="Disordered" evidence="2">
    <location>
        <begin position="1010"/>
        <end position="1048"/>
    </location>
</feature>
<feature type="domain" description="EF-hand" evidence="3">
    <location>
        <begin position="1325"/>
        <end position="1360"/>
    </location>
</feature>
<dbReference type="EMBL" id="CAKKNE010000001">
    <property type="protein sequence ID" value="CAH0366258.1"/>
    <property type="molecule type" value="Genomic_DNA"/>
</dbReference>
<feature type="compositionally biased region" description="Basic residues" evidence="2">
    <location>
        <begin position="1030"/>
        <end position="1041"/>
    </location>
</feature>
<reference evidence="5" key="2">
    <citation type="submission" date="2021-11" db="EMBL/GenBank/DDBJ databases">
        <authorList>
            <consortium name="Genoscope - CEA"/>
            <person name="William W."/>
        </authorList>
    </citation>
    <scope>NUCLEOTIDE SEQUENCE</scope>
</reference>
<feature type="domain" description="EF-hand" evidence="3">
    <location>
        <begin position="1593"/>
        <end position="1628"/>
    </location>
</feature>
<dbReference type="GO" id="GO:0005856">
    <property type="term" value="C:cytoskeleton"/>
    <property type="evidence" value="ECO:0007669"/>
    <property type="project" value="InterPro"/>
</dbReference>
<dbReference type="InterPro" id="IPR011992">
    <property type="entry name" value="EF-hand-dom_pair"/>
</dbReference>
<sequence>MGRKDKAPPLTKRKIKTERRCRRWQTFQRRRRLLGFDDVPQAERPRLATQRTPIALSLRSIEGWSAPRALKERLAADGASLECALSLSFFDCASRRFFGGTWIGRPQTVDTSRGSTIRSSELVHWCSRVDDPACVAVIEVVACAKRDGRTVAQYGCGWTYLRLFGEDTPLSIDAAAEPDGDVLKDGSYERRPLYDGTPRKLVVAAAKLNISRQNPKGKGKGDLARAAGADTIKNCSLVCRARRHDGLQRAWHLLGDDDVVAADDLVPGLAPWSSHGGSSLQLPPDGRSMSGKRPMLGYRKIDDSRGRTSDASMWHLVPQPKPKLATEHALHLDCLQVRVPDRKRLEQRLKRYVAFHGPSQPSEGQEVTEKIVARRLCLGLHNGRALVGRRTRADGFERVDLDTNGDDLSAAIDDKIILNGYVKHALYAVVVALEYEIQPAQKVAVLSNKTAAPKTFKVTLGLGAYVPFDGRRLRLSTGRDAQNVSYCEIDLNADDTCREVSRSFVFPPSSTGEGQSAMSATGTGDFDTQTLQQYASGKVVRFCLSAVDGPAAKKGKDRRLQDETPDRASDDSSDVESVVDDEDLGEEGDDGQSSEEEDSIAPLPKKKKKKKSKSKKARESSSEEDEEDDTSTLSRSVVSGTSRRSELRPQRRHKKKTKKYRRDSSDDEDYVPRIEMRKDEDGWRKAAPSSGSMLASLLGAPLHRADGFQAQGHPVAQAPTSVTTAVGGSKPQGDSLSRAQRSRLARHGYPTVQLDDSRALQPGNPEMVKYDLDLEASDPLALHEITVQFAAFRANTPSQVLPRAVYFTFQFYTLPPTRTERLRLASRAPEESKVDRGVEAPNDASRLLVRETGRRGSDEPPLILKFAVDCNTGAPNEARFFAEYLATKVLHVDVWDADSRLHVGTSAIPLDRLLRQRAPVAKVAAEYSVVAPYGLVDEGLYGASSSGSDVQVASAGNAGSVVGHVQVVCCNYGEESSHNNREESKENEEPNTSRDWLDWRRGASTDLKKTIYEGVSEKRDDPLRNSYSSSRRRRPGHRVRARPLAESSPELGHLLGAREKRGGMLTQASNNATPSISSDQNAVTYDEVLTMVRRFRDDTKRVKYAGPLMALLEAPNLKALEAQLVRVLTKAERKGTTLERSFAHFDRDRSGTISLVELEDALRALGCFRGQNSGAVSVLLRKFDSNGDGVISLDEFLAFIRSKQNTTTSTREPSAMGPVEGAALEARIRSILLKAEDLGASVVDAFTSFDKDGSGTLTVNELIKAFKSLGTFADLSRKEVEAFVKLRDRDNSGTLELDELFALMGRDYADHLVLKLKRILDGIEQKGVRVADAFAAWDQDRGGTLSRRELFNGFRGLGVFKEMAETDVDSLLKKIDKDGSGDIDVKEFYAFAKRDYGEFVAARLKAVLRAAEAKHGVPLDAAFREWDSNRDGMISPSELRSGLDSLGVFKGVQDADAQKLLNRIDLDASGNLSLAEFLRFAGCNYVAVLARRLRTILLAAEGKGTTLEAAFREWDSNDNGFITDTELKAGLRALGTFKDMTGDSRSDSKEIDALIQMFDKNGDDKISVRELQSFMGRDVVFSIENKLRQIVHSSDLAPSEAFKHFDKDEDGAITRDELAAGLRELPGLEDITNADAGGLARLYDDDGDNQISLEEFTRQLGSSGKVGEAESAVLASLRAACAKSGRSSFQEALEKRGSSVDEACLSEAMNVIGATGTSSEQRRLVLERFGGRPSVGVVTAFAKRGGVGSPDEIAQDLGEPSASPPTPPLTIMAHPALRDPALRAFADLLLAFEDDGADLAVAFRKLDTDRSGAVDARQLRSGLKSLGKTFAHFSDDDARRVVKALDKDNSGDLDLVELRKFVRLAREARDGPQEVDSEDADHLGDLLISFEDQGGDVDGFIARLDRNGDGRVTGDELYRGLRGLGEVFDSLDKKHARALVRSLDADDSGGIDARELRSFIKSHRAKNSKDIIKKGDSPDLVREKLRALLLRTEQKGTSLRSVFEALDEDDSGSLSVNELLGGLSKLGIFDSLDKRDVQDLVKRDLDSDRNGNVSIKEFLAFCRNSKAPASSRTVEKGGDDEDLDLVAQTYEFSSDPDVRAIEKKLRRAAREVAARGGDVRLLASQYDRDNSGSIVRSDFVQFLMQLGLSLVDAGGVPKDTRREAGDALRERQLRQLARVRGGAAPSRARRLLKGPSPDSNLTDEWDELALTQWYREGAKKEMVRGMLAKSMLSAVQIYPRFGTTCWFEVELTNPFGRAERFAVDVPKGEKELRVVTSAEEWQHLRRNVPVAFGTVGQGAVEADMIDGSGPPGAPPMVLLMARETVRIPFAFLSLTPPSHDLRWGRDDDKEDDARTVPVRFVAAGGFVVAATEVTARQRACVVDRTFRFYQAEGEILKRCVRVMPNAPAPMEDLGALGGWAAQAGAPRATDDRSMYVHCVGTGRGDASDVSIQWRESQDCPGAHEVLLKYARVGAFPSVGEFFVLVFRDRFCARLAEMWHVVVHSRLRADLAGVAGQAAGVELVVRGDRTPRVVRAYAAPAGGASIGDATFDPPQDFRLVPHAHNKFAVHYRAREGGAARVHVHLVDTDTHELVAAWLMTAVSSQPTITKTYDVELSLGKAATKRIPYRNPWNRPKSFGLVSSDENVLRPRDGGARVTIPPNGVEYLRLYFPAVHRRGMLQCLLYVNSEHDQSEEVFLLRLLVA</sequence>
<feature type="compositionally biased region" description="Basic and acidic residues" evidence="2">
    <location>
        <begin position="1010"/>
        <end position="1023"/>
    </location>
</feature>
<feature type="region of interest" description="Disordered" evidence="2">
    <location>
        <begin position="551"/>
        <end position="673"/>
    </location>
</feature>
<dbReference type="InterPro" id="IPR029775">
    <property type="entry name" value="NPHP4"/>
</dbReference>
<dbReference type="InterPro" id="IPR002048">
    <property type="entry name" value="EF_hand_dom"/>
</dbReference>
<feature type="region of interest" description="Disordered" evidence="2">
    <location>
        <begin position="504"/>
        <end position="524"/>
    </location>
</feature>
<dbReference type="GO" id="GO:0097730">
    <property type="term" value="C:non-motile cilium"/>
    <property type="evidence" value="ECO:0007669"/>
    <property type="project" value="InterPro"/>
</dbReference>
<keyword evidence="1" id="KW-0106">Calcium</keyword>
<dbReference type="GO" id="GO:0005509">
    <property type="term" value="F:calcium ion binding"/>
    <property type="evidence" value="ECO:0007669"/>
    <property type="project" value="InterPro"/>
</dbReference>
<dbReference type="InterPro" id="IPR058688">
    <property type="entry name" value="Ig_NPHP4_2nd"/>
</dbReference>
<feature type="domain" description="EF-hand" evidence="3">
    <location>
        <begin position="1133"/>
        <end position="1168"/>
    </location>
</feature>
<name>A0A7S3ZVW2_9STRA</name>
<accession>A0A7S3ZVW2</accession>
<evidence type="ECO:0000313" key="6">
    <source>
        <dbReference type="Proteomes" id="UP000789595"/>
    </source>
</evidence>
<feature type="domain" description="EF-hand" evidence="3">
    <location>
        <begin position="1419"/>
        <end position="1449"/>
    </location>
</feature>
<feature type="domain" description="EF-hand" evidence="3">
    <location>
        <begin position="1931"/>
        <end position="1966"/>
    </location>
</feature>
<proteinExistence type="predicted"/>
<feature type="domain" description="EF-hand" evidence="3">
    <location>
        <begin position="1363"/>
        <end position="1398"/>
    </location>
</feature>
<feature type="domain" description="EF-hand" evidence="3">
    <location>
        <begin position="1994"/>
        <end position="2029"/>
    </location>
</feature>
<dbReference type="Pfam" id="PF26189">
    <property type="entry name" value="Ig_NPHP4_2nd"/>
    <property type="match status" value="1"/>
</dbReference>
<feature type="compositionally biased region" description="Basic residues" evidence="2">
    <location>
        <begin position="604"/>
        <end position="616"/>
    </location>
</feature>
<feature type="compositionally biased region" description="Basic residues" evidence="2">
    <location>
        <begin position="650"/>
        <end position="661"/>
    </location>
</feature>
<evidence type="ECO:0000313" key="4">
    <source>
        <dbReference type="EMBL" id="CAE0695705.1"/>
    </source>
</evidence>
<evidence type="ECO:0000256" key="1">
    <source>
        <dbReference type="ARBA" id="ARBA00022837"/>
    </source>
</evidence>
<dbReference type="Pfam" id="PF26186">
    <property type="entry name" value="NPHP4_C2_3rd"/>
    <property type="match status" value="1"/>
</dbReference>
<feature type="region of interest" description="Disordered" evidence="2">
    <location>
        <begin position="714"/>
        <end position="742"/>
    </location>
</feature>
<dbReference type="InterPro" id="IPR058687">
    <property type="entry name" value="Ig_NPHP4_1st"/>
</dbReference>
<feature type="domain" description="EF-hand" evidence="3">
    <location>
        <begin position="1892"/>
        <end position="1927"/>
    </location>
</feature>
<feature type="domain" description="EF-hand" evidence="3">
    <location>
        <begin position="1641"/>
        <end position="1666"/>
    </location>
</feature>
<feature type="compositionally biased region" description="Acidic residues" evidence="2">
    <location>
        <begin position="571"/>
        <end position="599"/>
    </location>
</feature>
<feature type="compositionally biased region" description="Basic and acidic residues" evidence="2">
    <location>
        <begin position="558"/>
        <end position="570"/>
    </location>
</feature>
<reference evidence="4" key="1">
    <citation type="submission" date="2021-01" db="EMBL/GenBank/DDBJ databases">
        <authorList>
            <person name="Corre E."/>
            <person name="Pelletier E."/>
            <person name="Niang G."/>
            <person name="Scheremetjew M."/>
            <person name="Finn R."/>
            <person name="Kale V."/>
            <person name="Holt S."/>
            <person name="Cochrane G."/>
            <person name="Meng A."/>
            <person name="Brown T."/>
            <person name="Cohen L."/>
        </authorList>
    </citation>
    <scope>NUCLEOTIDE SEQUENCE</scope>
    <source>
        <strain evidence="4">CCMP1756</strain>
    </source>
</reference>
<dbReference type="PANTHER" id="PTHR31043:SF3">
    <property type="entry name" value="NEPHROCYSTIN-4"/>
    <property type="match status" value="1"/>
</dbReference>
<dbReference type="InterPro" id="IPR018247">
    <property type="entry name" value="EF_Hand_1_Ca_BS"/>
</dbReference>
<feature type="domain" description="EF-hand" evidence="3">
    <location>
        <begin position="2032"/>
        <end position="2068"/>
    </location>
</feature>
<dbReference type="InterPro" id="IPR058685">
    <property type="entry name" value="Ig_NPHP4_4th"/>
</dbReference>
<feature type="region of interest" description="Disordered" evidence="2">
    <location>
        <begin position="975"/>
        <end position="997"/>
    </location>
</feature>
<dbReference type="Pfam" id="PF26190">
    <property type="entry name" value="Ig_NPHP4_1st"/>
    <property type="match status" value="1"/>
</dbReference>
<dbReference type="Gene3D" id="1.10.238.10">
    <property type="entry name" value="EF-hand"/>
    <property type="match status" value="9"/>
</dbReference>
<feature type="domain" description="EF-hand" evidence="3">
    <location>
        <begin position="1171"/>
        <end position="1206"/>
    </location>
</feature>
<dbReference type="SUPFAM" id="SSF47473">
    <property type="entry name" value="EF-hand"/>
    <property type="match status" value="5"/>
</dbReference>
<feature type="domain" description="EF-hand" evidence="3">
    <location>
        <begin position="1833"/>
        <end position="1868"/>
    </location>
</feature>
<dbReference type="Pfam" id="PF26187">
    <property type="entry name" value="Ig_NPHP4_4th"/>
    <property type="match status" value="1"/>
</dbReference>
<feature type="compositionally biased region" description="Low complexity" evidence="2">
    <location>
        <begin position="631"/>
        <end position="642"/>
    </location>
</feature>
<dbReference type="InterPro" id="IPR058765">
    <property type="entry name" value="NPHP4_C2-like"/>
</dbReference>
<dbReference type="PROSITE" id="PS00018">
    <property type="entry name" value="EF_HAND_1"/>
    <property type="match status" value="16"/>
</dbReference>
<dbReference type="Proteomes" id="UP000789595">
    <property type="component" value="Unassembled WGS sequence"/>
</dbReference>
<feature type="compositionally biased region" description="Polar residues" evidence="2">
    <location>
        <begin position="508"/>
        <end position="524"/>
    </location>
</feature>
<dbReference type="CDD" id="cd00051">
    <property type="entry name" value="EFh"/>
    <property type="match status" value="3"/>
</dbReference>
<dbReference type="GO" id="GO:0090090">
    <property type="term" value="P:negative regulation of canonical Wnt signaling pathway"/>
    <property type="evidence" value="ECO:0007669"/>
    <property type="project" value="InterPro"/>
</dbReference>
<dbReference type="OrthoDB" id="189571at2759"/>
<evidence type="ECO:0000259" key="3">
    <source>
        <dbReference type="PROSITE" id="PS50222"/>
    </source>
</evidence>
<feature type="domain" description="EF-hand" evidence="3">
    <location>
        <begin position="1452"/>
        <end position="1487"/>
    </location>
</feature>
<dbReference type="Pfam" id="PF13499">
    <property type="entry name" value="EF-hand_7"/>
    <property type="match status" value="8"/>
</dbReference>
<feature type="domain" description="EF-hand" evidence="3">
    <location>
        <begin position="1502"/>
        <end position="1537"/>
    </location>
</feature>
<keyword evidence="6" id="KW-1185">Reference proteome</keyword>
<dbReference type="EMBL" id="HBIW01012982">
    <property type="protein sequence ID" value="CAE0695705.1"/>
    <property type="molecule type" value="Transcribed_RNA"/>
</dbReference>
<dbReference type="InterPro" id="IPR058686">
    <property type="entry name" value="Ig_NPHP4_3rd"/>
</dbReference>
<dbReference type="SMART" id="SM00054">
    <property type="entry name" value="EFh"/>
    <property type="match status" value="19"/>
</dbReference>
<evidence type="ECO:0000313" key="5">
    <source>
        <dbReference type="EMBL" id="CAH0366258.1"/>
    </source>
</evidence>
<evidence type="ECO:0000256" key="2">
    <source>
        <dbReference type="SAM" id="MobiDB-lite"/>
    </source>
</evidence>
<feature type="domain" description="EF-hand" evidence="3">
    <location>
        <begin position="1275"/>
        <end position="1310"/>
    </location>
</feature>
<feature type="domain" description="EF-hand" evidence="3">
    <location>
        <begin position="1546"/>
        <end position="1581"/>
    </location>
</feature>
<gene>
    <name evidence="4" type="ORF">PCAL00307_LOCUS11141</name>
    <name evidence="5" type="ORF">PECAL_1P27390</name>
</gene>
<dbReference type="Pfam" id="PF26015">
    <property type="entry name" value="Ig_NPH4_3rd"/>
    <property type="match status" value="1"/>
</dbReference>
<dbReference type="PANTHER" id="PTHR31043">
    <property type="entry name" value="NEPHROCYSTIN-4"/>
    <property type="match status" value="1"/>
</dbReference>
<protein>
    <recommendedName>
        <fullName evidence="3">EF-hand domain-containing protein</fullName>
    </recommendedName>
</protein>
<feature type="domain" description="EF-hand" evidence="3">
    <location>
        <begin position="1794"/>
        <end position="1829"/>
    </location>
</feature>
<feature type="domain" description="EF-hand" evidence="3">
    <location>
        <begin position="1237"/>
        <end position="1272"/>
    </location>
</feature>
<organism evidence="4">
    <name type="scientific">Pelagomonas calceolata</name>
    <dbReference type="NCBI Taxonomy" id="35677"/>
    <lineage>
        <taxon>Eukaryota</taxon>
        <taxon>Sar</taxon>
        <taxon>Stramenopiles</taxon>
        <taxon>Ochrophyta</taxon>
        <taxon>Pelagophyceae</taxon>
        <taxon>Pelagomonadales</taxon>
        <taxon>Pelagomonadaceae</taxon>
        <taxon>Pelagomonas</taxon>
    </lineage>
</organism>